<dbReference type="Gene3D" id="3.40.50.1110">
    <property type="entry name" value="SGNH hydrolase"/>
    <property type="match status" value="1"/>
</dbReference>
<dbReference type="EMBL" id="CP002568">
    <property type="protein sequence ID" value="ADZ69276.1"/>
    <property type="molecule type" value="Genomic_DNA"/>
</dbReference>
<dbReference type="RefSeq" id="WP_013651593.1">
    <property type="nucleotide sequence ID" value="NC_015259.1"/>
</dbReference>
<dbReference type="PATRIC" id="fig|991905.3.peg.860"/>
<dbReference type="InterPro" id="IPR007407">
    <property type="entry name" value="DUF459"/>
</dbReference>
<organism evidence="3 4">
    <name type="scientific">Polymorphum gilvum (strain LMG 25793 / CGMCC 1.9160 / SL003B-26A1)</name>
    <dbReference type="NCBI Taxonomy" id="991905"/>
    <lineage>
        <taxon>Bacteria</taxon>
        <taxon>Pseudomonadati</taxon>
        <taxon>Pseudomonadota</taxon>
        <taxon>Alphaproteobacteria</taxon>
        <taxon>Rhodobacterales</taxon>
        <taxon>Paracoccaceae</taxon>
        <taxon>Polymorphum</taxon>
    </lineage>
</organism>
<evidence type="ECO:0000256" key="1">
    <source>
        <dbReference type="SAM" id="MobiDB-lite"/>
    </source>
</evidence>
<name>F2IWH7_POLGS</name>
<keyword evidence="2" id="KW-0732">Signal</keyword>
<feature type="chain" id="PRO_5003283646" evidence="2">
    <location>
        <begin position="24"/>
        <end position="372"/>
    </location>
</feature>
<proteinExistence type="predicted"/>
<dbReference type="STRING" id="991905.SL003B_0846"/>
<feature type="region of interest" description="Disordered" evidence="1">
    <location>
        <begin position="58"/>
        <end position="84"/>
    </location>
</feature>
<dbReference type="Pfam" id="PF04311">
    <property type="entry name" value="DUF459"/>
    <property type="match status" value="1"/>
</dbReference>
<dbReference type="HOGENOM" id="CLU_044457_0_0_5"/>
<accession>F2IWH7</accession>
<evidence type="ECO:0000313" key="4">
    <source>
        <dbReference type="Proteomes" id="UP000008130"/>
    </source>
</evidence>
<keyword evidence="4" id="KW-1185">Reference proteome</keyword>
<dbReference type="InterPro" id="IPR036514">
    <property type="entry name" value="SGNH_hydro_sf"/>
</dbReference>
<evidence type="ECO:0000256" key="2">
    <source>
        <dbReference type="SAM" id="SignalP"/>
    </source>
</evidence>
<reference evidence="3 4" key="1">
    <citation type="journal article" date="2011" name="J. Bacteriol.">
        <title>Complete genome sequence of Polymorphum gilvum SL003B-26A1T, a crude oil-degrading bacterium from oil-polluted saline soil.</title>
        <authorList>
            <person name="Li S.G."/>
            <person name="Tang Y.Q."/>
            <person name="Nie Y."/>
            <person name="Cai M."/>
            <person name="Wu X.L."/>
        </authorList>
    </citation>
    <scope>NUCLEOTIDE SEQUENCE [LARGE SCALE GENOMIC DNA]</scope>
    <source>
        <strain evidence="4">LMG 25793 / CGMCC 1.9160 / SL003B-26A1</strain>
    </source>
</reference>
<dbReference type="SUPFAM" id="SSF52266">
    <property type="entry name" value="SGNH hydrolase"/>
    <property type="match status" value="1"/>
</dbReference>
<feature type="signal peptide" evidence="2">
    <location>
        <begin position="1"/>
        <end position="23"/>
    </location>
</feature>
<dbReference type="Proteomes" id="UP000008130">
    <property type="component" value="Chromosome"/>
</dbReference>
<sequence>MLVSCAALAICLSLTAALEPAFAQNSGRPVMPPPEERGSGFNPFRPLMRLFGVTGPQRPVQEQKPVARQAPAQPAVPAGTPPAFAELPKDPDAGVILVVGDRMAQGVKDGLAFTLAQKPVVRIDGLIETGRGLAGATAPAWNERVLARLRGDNVKAVVVMLGWHDLIELPGAAEPLPFGSEAWIAAYGARVKSLVQVVRQERKPVVWVGLPPAEAARTDAEFTLLNRIFQQEVEAARGVYVDISKVFLDDDEKYAAFGPDVDGQRRRLRTQDGIAFTWAGYRKVAFFVERELSRLLGGYGGLAFEGVEDDPNFIVLTGRTASPEDELVGEAGAPPAPEPDSLRHRFFVRGESLEPVAGRVDDTRLPAGSVLR</sequence>
<protein>
    <submittedName>
        <fullName evidence="3">Uncharacterized protein</fullName>
    </submittedName>
</protein>
<evidence type="ECO:0000313" key="3">
    <source>
        <dbReference type="EMBL" id="ADZ69276.1"/>
    </source>
</evidence>
<dbReference type="GO" id="GO:0016788">
    <property type="term" value="F:hydrolase activity, acting on ester bonds"/>
    <property type="evidence" value="ECO:0007669"/>
    <property type="project" value="UniProtKB-ARBA"/>
</dbReference>
<dbReference type="AlphaFoldDB" id="F2IWH7"/>
<feature type="compositionally biased region" description="Low complexity" evidence="1">
    <location>
        <begin position="66"/>
        <end position="83"/>
    </location>
</feature>
<gene>
    <name evidence="3" type="ordered locus">SL003B_0846</name>
</gene>
<dbReference type="eggNOG" id="COG2845">
    <property type="taxonomic scope" value="Bacteria"/>
</dbReference>
<dbReference type="KEGG" id="pgv:SL003B_0846"/>